<dbReference type="InterPro" id="IPR023828">
    <property type="entry name" value="Peptidase_S8_Ser-AS"/>
</dbReference>
<dbReference type="InterPro" id="IPR010259">
    <property type="entry name" value="S8pro/Inhibitor_I9"/>
</dbReference>
<dbReference type="Proteomes" id="UP001457282">
    <property type="component" value="Unassembled WGS sequence"/>
</dbReference>
<protein>
    <submittedName>
        <fullName evidence="15">Uncharacterized protein</fullName>
    </submittedName>
</protein>
<evidence type="ECO:0000256" key="7">
    <source>
        <dbReference type="ARBA" id="ARBA00022825"/>
    </source>
</evidence>
<comment type="caution">
    <text evidence="15">The sequence shown here is derived from an EMBL/GenBank/DDBJ whole genome shotgun (WGS) entry which is preliminary data.</text>
</comment>
<feature type="chain" id="PRO_5043665655" evidence="11">
    <location>
        <begin position="25"/>
        <end position="763"/>
    </location>
</feature>
<evidence type="ECO:0000256" key="6">
    <source>
        <dbReference type="ARBA" id="ARBA00022801"/>
    </source>
</evidence>
<feature type="domain" description="Inhibitor I9" evidence="13">
    <location>
        <begin position="28"/>
        <end position="113"/>
    </location>
</feature>
<feature type="active site" description="Charge relay system" evidence="9 10">
    <location>
        <position position="145"/>
    </location>
</feature>
<comment type="subcellular location">
    <subcellularLocation>
        <location evidence="1">Secreted</location>
    </subcellularLocation>
</comment>
<keyword evidence="6 10" id="KW-0378">Hydrolase</keyword>
<evidence type="ECO:0000256" key="10">
    <source>
        <dbReference type="PROSITE-ProRule" id="PRU01240"/>
    </source>
</evidence>
<feature type="signal peptide" evidence="11">
    <location>
        <begin position="1"/>
        <end position="24"/>
    </location>
</feature>
<sequence>MATLPLQILCSFLIAITHLASVSAQSHTYIIHMDSSAIPKAFFDHQKWYMATLSSLSDSADAKATTSTTTKIIHTYTKSIQGFSATLTLSELEALKSSTGFISYTRDRPLKLHTTHSSQFLGLTSLSGAWPASNYGENVIIGILDTGVWPESESFSDEGMTQVPSRWKGKCESGTQFNSSLCNKKLIGARFYNKGFIAENPDLEILMNSARDTNGHGTHTSSTAAGNFVKGASYFGYATGTATGTAPRARVAMYKVGWYGQAYASDVVAAVDQAIQDGVDILSLSLGYSSDDTFLDHDIIAIVTFAAMKKGIFVAASAGNDGPNYSTLINGAPWATIVGAGTIDRKLGGILTLGNGMKITFTSLYPGNFSRNTQMPLVFNNGCQSLKELKKLKSKIVVCKGDLSIDVQLENAKSAKVSAAVFITNTTSSDYYTRSLFPAAVIGDQDGKMILNYIKQSSNPKAILEFRKTVIGTRPAPKVDDYSSRGPYPSCPTILKPDIFAPGSSILASWSPNSSVYEDQSGPLFSNFNLDTGTSMSAPHVAGVAALIKSVHPDWSPAALRSALMTTANTLDNTHSPIKDAHGDLTASPLDIGAGHINPNKALDPGLIYDAAAEDYVKLLCAMNYTSKQIQIITGSIYKCANWSNIDLNYPSFIAYFNSDGSNSDAKVVQEFTRTLTNVGEKQSSYSVNLTAMAGLKLKVEPQRLVFKRKYEKLSYKLTLEGPKLLKEDVVHGSLSWVNDGGKYVVRSPIVATNIVLDSLLGA</sequence>
<feature type="active site" description="Charge relay system" evidence="9 10">
    <location>
        <position position="535"/>
    </location>
</feature>
<evidence type="ECO:0000256" key="5">
    <source>
        <dbReference type="ARBA" id="ARBA00022729"/>
    </source>
</evidence>
<comment type="similarity">
    <text evidence="2 10">Belongs to the peptidase S8 family.</text>
</comment>
<keyword evidence="4 10" id="KW-0645">Protease</keyword>
<proteinExistence type="inferred from homology"/>
<dbReference type="PRINTS" id="PR00723">
    <property type="entry name" value="SUBTILISIN"/>
</dbReference>
<dbReference type="GO" id="GO:0009609">
    <property type="term" value="P:response to symbiotic bacterium"/>
    <property type="evidence" value="ECO:0007669"/>
    <property type="project" value="UniProtKB-ARBA"/>
</dbReference>
<dbReference type="Pfam" id="PF17766">
    <property type="entry name" value="fn3_6"/>
    <property type="match status" value="1"/>
</dbReference>
<feature type="domain" description="Subtilisin-like protease fibronectin type-III" evidence="14">
    <location>
        <begin position="647"/>
        <end position="751"/>
    </location>
</feature>
<evidence type="ECO:0000256" key="3">
    <source>
        <dbReference type="ARBA" id="ARBA00022525"/>
    </source>
</evidence>
<evidence type="ECO:0000256" key="1">
    <source>
        <dbReference type="ARBA" id="ARBA00004613"/>
    </source>
</evidence>
<dbReference type="CDD" id="cd04852">
    <property type="entry name" value="Peptidases_S8_3"/>
    <property type="match status" value="1"/>
</dbReference>
<evidence type="ECO:0000256" key="9">
    <source>
        <dbReference type="PIRSR" id="PIRSR615500-1"/>
    </source>
</evidence>
<dbReference type="GO" id="GO:0004252">
    <property type="term" value="F:serine-type endopeptidase activity"/>
    <property type="evidence" value="ECO:0007669"/>
    <property type="project" value="UniProtKB-UniRule"/>
</dbReference>
<evidence type="ECO:0000256" key="4">
    <source>
        <dbReference type="ARBA" id="ARBA00022670"/>
    </source>
</evidence>
<dbReference type="InterPro" id="IPR034197">
    <property type="entry name" value="Peptidases_S8_3"/>
</dbReference>
<keyword evidence="7 10" id="KW-0720">Serine protease</keyword>
<feature type="domain" description="Peptidase S8/S53" evidence="12">
    <location>
        <begin position="136"/>
        <end position="574"/>
    </location>
</feature>
<keyword evidence="5 11" id="KW-0732">Signal</keyword>
<evidence type="ECO:0000256" key="11">
    <source>
        <dbReference type="SAM" id="SignalP"/>
    </source>
</evidence>
<evidence type="ECO:0000259" key="12">
    <source>
        <dbReference type="Pfam" id="PF00082"/>
    </source>
</evidence>
<dbReference type="FunFam" id="3.40.50.200:FF:000006">
    <property type="entry name" value="Subtilisin-like protease SBT1.5"/>
    <property type="match status" value="1"/>
</dbReference>
<accession>A0AAW1YJW9</accession>
<evidence type="ECO:0000259" key="13">
    <source>
        <dbReference type="Pfam" id="PF05922"/>
    </source>
</evidence>
<evidence type="ECO:0000259" key="14">
    <source>
        <dbReference type="Pfam" id="PF17766"/>
    </source>
</evidence>
<evidence type="ECO:0000313" key="16">
    <source>
        <dbReference type="Proteomes" id="UP001457282"/>
    </source>
</evidence>
<dbReference type="PROSITE" id="PS51892">
    <property type="entry name" value="SUBTILASE"/>
    <property type="match status" value="1"/>
</dbReference>
<dbReference type="PANTHER" id="PTHR10795">
    <property type="entry name" value="PROPROTEIN CONVERTASE SUBTILISIN/KEXIN"/>
    <property type="match status" value="1"/>
</dbReference>
<keyword evidence="8" id="KW-0325">Glycoprotein</keyword>
<dbReference type="Pfam" id="PF05922">
    <property type="entry name" value="Inhibitor_I9"/>
    <property type="match status" value="1"/>
</dbReference>
<keyword evidence="3" id="KW-0964">Secreted</keyword>
<reference evidence="15 16" key="1">
    <citation type="journal article" date="2023" name="G3 (Bethesda)">
        <title>A chromosome-length genome assembly and annotation of blackberry (Rubus argutus, cv. 'Hillquist').</title>
        <authorList>
            <person name="Bruna T."/>
            <person name="Aryal R."/>
            <person name="Dudchenko O."/>
            <person name="Sargent D.J."/>
            <person name="Mead D."/>
            <person name="Buti M."/>
            <person name="Cavallini A."/>
            <person name="Hytonen T."/>
            <person name="Andres J."/>
            <person name="Pham M."/>
            <person name="Weisz D."/>
            <person name="Mascagni F."/>
            <person name="Usai G."/>
            <person name="Natali L."/>
            <person name="Bassil N."/>
            <person name="Fernandez G.E."/>
            <person name="Lomsadze A."/>
            <person name="Armour M."/>
            <person name="Olukolu B."/>
            <person name="Poorten T."/>
            <person name="Britton C."/>
            <person name="Davik J."/>
            <person name="Ashrafi H."/>
            <person name="Aiden E.L."/>
            <person name="Borodovsky M."/>
            <person name="Worthington M."/>
        </authorList>
    </citation>
    <scope>NUCLEOTIDE SEQUENCE [LARGE SCALE GENOMIC DNA]</scope>
    <source>
        <strain evidence="15">PI 553951</strain>
    </source>
</reference>
<dbReference type="InterPro" id="IPR000209">
    <property type="entry name" value="Peptidase_S8/S53_dom"/>
</dbReference>
<dbReference type="EMBL" id="JBEDUW010000001">
    <property type="protein sequence ID" value="KAK9948933.1"/>
    <property type="molecule type" value="Genomic_DNA"/>
</dbReference>
<dbReference type="GO" id="GO:0006508">
    <property type="term" value="P:proteolysis"/>
    <property type="evidence" value="ECO:0007669"/>
    <property type="project" value="UniProtKB-KW"/>
</dbReference>
<dbReference type="InterPro" id="IPR037045">
    <property type="entry name" value="S8pro/Inhibitor_I9_sf"/>
</dbReference>
<feature type="active site" description="Charge relay system" evidence="9 10">
    <location>
        <position position="216"/>
    </location>
</feature>
<gene>
    <name evidence="15" type="ORF">M0R45_004486</name>
</gene>
<dbReference type="AlphaFoldDB" id="A0AAW1YJW9"/>
<dbReference type="FunFam" id="3.30.70.80:FF:000003">
    <property type="entry name" value="Subtilisin-like protease SBT1.9"/>
    <property type="match status" value="1"/>
</dbReference>
<organism evidence="15 16">
    <name type="scientific">Rubus argutus</name>
    <name type="common">Southern blackberry</name>
    <dbReference type="NCBI Taxonomy" id="59490"/>
    <lineage>
        <taxon>Eukaryota</taxon>
        <taxon>Viridiplantae</taxon>
        <taxon>Streptophyta</taxon>
        <taxon>Embryophyta</taxon>
        <taxon>Tracheophyta</taxon>
        <taxon>Spermatophyta</taxon>
        <taxon>Magnoliopsida</taxon>
        <taxon>eudicotyledons</taxon>
        <taxon>Gunneridae</taxon>
        <taxon>Pentapetalae</taxon>
        <taxon>rosids</taxon>
        <taxon>fabids</taxon>
        <taxon>Rosales</taxon>
        <taxon>Rosaceae</taxon>
        <taxon>Rosoideae</taxon>
        <taxon>Rosoideae incertae sedis</taxon>
        <taxon>Rubus</taxon>
    </lineage>
</organism>
<dbReference type="Gene3D" id="2.60.40.2310">
    <property type="match status" value="1"/>
</dbReference>
<dbReference type="SUPFAM" id="SSF52743">
    <property type="entry name" value="Subtilisin-like"/>
    <property type="match status" value="1"/>
</dbReference>
<dbReference type="GO" id="GO:0005576">
    <property type="term" value="C:extracellular region"/>
    <property type="evidence" value="ECO:0007669"/>
    <property type="project" value="UniProtKB-SubCell"/>
</dbReference>
<dbReference type="CDD" id="cd02120">
    <property type="entry name" value="PA_subtilisin_like"/>
    <property type="match status" value="1"/>
</dbReference>
<dbReference type="InterPro" id="IPR045051">
    <property type="entry name" value="SBT"/>
</dbReference>
<evidence type="ECO:0000313" key="15">
    <source>
        <dbReference type="EMBL" id="KAK9948933.1"/>
    </source>
</evidence>
<evidence type="ECO:0000256" key="8">
    <source>
        <dbReference type="ARBA" id="ARBA00023180"/>
    </source>
</evidence>
<dbReference type="InterPro" id="IPR041469">
    <property type="entry name" value="Subtilisin-like_FN3"/>
</dbReference>
<evidence type="ECO:0000256" key="2">
    <source>
        <dbReference type="ARBA" id="ARBA00011073"/>
    </source>
</evidence>
<name>A0AAW1YJW9_RUBAR</name>
<dbReference type="Gene3D" id="3.30.70.80">
    <property type="entry name" value="Peptidase S8 propeptide/proteinase inhibitor I9"/>
    <property type="match status" value="1"/>
</dbReference>
<dbReference type="InterPro" id="IPR015500">
    <property type="entry name" value="Peptidase_S8_subtilisin-rel"/>
</dbReference>
<dbReference type="PROSITE" id="PS00138">
    <property type="entry name" value="SUBTILASE_SER"/>
    <property type="match status" value="1"/>
</dbReference>
<dbReference type="Gene3D" id="3.50.30.30">
    <property type="match status" value="1"/>
</dbReference>
<dbReference type="Gene3D" id="3.40.50.200">
    <property type="entry name" value="Peptidase S8/S53 domain"/>
    <property type="match status" value="1"/>
</dbReference>
<keyword evidence="16" id="KW-1185">Reference proteome</keyword>
<dbReference type="Pfam" id="PF00082">
    <property type="entry name" value="Peptidase_S8"/>
    <property type="match status" value="1"/>
</dbReference>
<dbReference type="InterPro" id="IPR036852">
    <property type="entry name" value="Peptidase_S8/S53_dom_sf"/>
</dbReference>